<feature type="compositionally biased region" description="Basic and acidic residues" evidence="1">
    <location>
        <begin position="1"/>
        <end position="10"/>
    </location>
</feature>
<feature type="region of interest" description="Disordered" evidence="1">
    <location>
        <begin position="55"/>
        <end position="94"/>
    </location>
</feature>
<sequence>MATTKKDKTYTDANGNTICQHPDGSSEMYVGGKDNHKRWLNVSNEADDAVNRRRFLPDFSRPTDDGVATREPTAGLDFDDPDIEDDGDPPYEHV</sequence>
<reference evidence="2" key="1">
    <citation type="journal article" date="2015" name="Nature">
        <title>Complex archaea that bridge the gap between prokaryotes and eukaryotes.</title>
        <authorList>
            <person name="Spang A."/>
            <person name="Saw J.H."/>
            <person name="Jorgensen S.L."/>
            <person name="Zaremba-Niedzwiedzka K."/>
            <person name="Martijn J."/>
            <person name="Lind A.E."/>
            <person name="van Eijk R."/>
            <person name="Schleper C."/>
            <person name="Guy L."/>
            <person name="Ettema T.J."/>
        </authorList>
    </citation>
    <scope>NUCLEOTIDE SEQUENCE</scope>
</reference>
<name>A0A0F9LUC9_9ZZZZ</name>
<proteinExistence type="predicted"/>
<evidence type="ECO:0000313" key="2">
    <source>
        <dbReference type="EMBL" id="KKM67930.1"/>
    </source>
</evidence>
<dbReference type="AlphaFoldDB" id="A0A0F9LUC9"/>
<feature type="compositionally biased region" description="Acidic residues" evidence="1">
    <location>
        <begin position="77"/>
        <end position="94"/>
    </location>
</feature>
<accession>A0A0F9LUC9</accession>
<dbReference type="EMBL" id="LAZR01010263">
    <property type="protein sequence ID" value="KKM67930.1"/>
    <property type="molecule type" value="Genomic_DNA"/>
</dbReference>
<protein>
    <submittedName>
        <fullName evidence="2">Uncharacterized protein</fullName>
    </submittedName>
</protein>
<evidence type="ECO:0000256" key="1">
    <source>
        <dbReference type="SAM" id="MobiDB-lite"/>
    </source>
</evidence>
<comment type="caution">
    <text evidence="2">The sequence shown here is derived from an EMBL/GenBank/DDBJ whole genome shotgun (WGS) entry which is preliminary data.</text>
</comment>
<organism evidence="2">
    <name type="scientific">marine sediment metagenome</name>
    <dbReference type="NCBI Taxonomy" id="412755"/>
    <lineage>
        <taxon>unclassified sequences</taxon>
        <taxon>metagenomes</taxon>
        <taxon>ecological metagenomes</taxon>
    </lineage>
</organism>
<gene>
    <name evidence="2" type="ORF">LCGC14_1466200</name>
</gene>
<feature type="region of interest" description="Disordered" evidence="1">
    <location>
        <begin position="1"/>
        <end position="26"/>
    </location>
</feature>